<proteinExistence type="inferred from homology"/>
<comment type="subcellular location">
    <subcellularLocation>
        <location evidence="1">Membrane</location>
    </subcellularLocation>
</comment>
<keyword evidence="9" id="KW-1185">Reference proteome</keyword>
<name>A0ABR3TT89_9PEZI</name>
<reference evidence="8 9" key="1">
    <citation type="journal article" date="2023" name="Plant Dis.">
        <title>First Report of Diplodia intermedia Causing Canker and Dieback Diseases on Apple Trees in Canada.</title>
        <authorList>
            <person name="Ellouze W."/>
            <person name="Ilyukhin E."/>
            <person name="Sulman M."/>
            <person name="Ali S."/>
        </authorList>
    </citation>
    <scope>NUCLEOTIDE SEQUENCE [LARGE SCALE GENOMIC DNA]</scope>
    <source>
        <strain evidence="8 9">M45-28</strain>
    </source>
</reference>
<feature type="transmembrane region" description="Helical" evidence="7">
    <location>
        <begin position="7"/>
        <end position="29"/>
    </location>
</feature>
<evidence type="ECO:0000313" key="8">
    <source>
        <dbReference type="EMBL" id="KAL1643905.1"/>
    </source>
</evidence>
<evidence type="ECO:0000256" key="4">
    <source>
        <dbReference type="ARBA" id="ARBA00022989"/>
    </source>
</evidence>
<evidence type="ECO:0000256" key="7">
    <source>
        <dbReference type="SAM" id="Phobius"/>
    </source>
</evidence>
<sequence>MAICYRLFITIVNIFFPPLAVIFLTGFGMDTLINALLFLAAIIPSHVHAFYLSCVYFARRRRVRKGRAPGGPKPFIYSENVLHGGARWDEVQELNRREQNPSSSSSYGHKKAPFTPSGAFVVDDVEARSWEFGE</sequence>
<dbReference type="InterPro" id="IPR000612">
    <property type="entry name" value="PMP3"/>
</dbReference>
<keyword evidence="4 7" id="KW-1133">Transmembrane helix</keyword>
<organism evidence="8 9">
    <name type="scientific">Diplodia intermedia</name>
    <dbReference type="NCBI Taxonomy" id="856260"/>
    <lineage>
        <taxon>Eukaryota</taxon>
        <taxon>Fungi</taxon>
        <taxon>Dikarya</taxon>
        <taxon>Ascomycota</taxon>
        <taxon>Pezizomycotina</taxon>
        <taxon>Dothideomycetes</taxon>
        <taxon>Dothideomycetes incertae sedis</taxon>
        <taxon>Botryosphaeriales</taxon>
        <taxon>Botryosphaeriaceae</taxon>
        <taxon>Diplodia</taxon>
    </lineage>
</organism>
<gene>
    <name evidence="8" type="ORF">SLS58_004579</name>
</gene>
<comment type="similarity">
    <text evidence="2">Belongs to the UPF0057 (PMP3) family.</text>
</comment>
<evidence type="ECO:0000256" key="1">
    <source>
        <dbReference type="ARBA" id="ARBA00004370"/>
    </source>
</evidence>
<keyword evidence="5 7" id="KW-0472">Membrane</keyword>
<accession>A0ABR3TT89</accession>
<evidence type="ECO:0000256" key="3">
    <source>
        <dbReference type="ARBA" id="ARBA00022692"/>
    </source>
</evidence>
<keyword evidence="3 7" id="KW-0812">Transmembrane</keyword>
<evidence type="ECO:0000256" key="6">
    <source>
        <dbReference type="SAM" id="MobiDB-lite"/>
    </source>
</evidence>
<protein>
    <recommendedName>
        <fullName evidence="10">Plasma membrane proteolipid 3</fullName>
    </recommendedName>
</protein>
<dbReference type="EMBL" id="JAKEKT020000025">
    <property type="protein sequence ID" value="KAL1643905.1"/>
    <property type="molecule type" value="Genomic_DNA"/>
</dbReference>
<evidence type="ECO:0000313" key="9">
    <source>
        <dbReference type="Proteomes" id="UP001521184"/>
    </source>
</evidence>
<evidence type="ECO:0000256" key="5">
    <source>
        <dbReference type="ARBA" id="ARBA00023136"/>
    </source>
</evidence>
<evidence type="ECO:0000256" key="2">
    <source>
        <dbReference type="ARBA" id="ARBA00009530"/>
    </source>
</evidence>
<evidence type="ECO:0008006" key="10">
    <source>
        <dbReference type="Google" id="ProtNLM"/>
    </source>
</evidence>
<feature type="region of interest" description="Disordered" evidence="6">
    <location>
        <begin position="94"/>
        <end position="117"/>
    </location>
</feature>
<feature type="transmembrane region" description="Helical" evidence="7">
    <location>
        <begin position="35"/>
        <end position="58"/>
    </location>
</feature>
<dbReference type="Pfam" id="PF01679">
    <property type="entry name" value="Pmp3"/>
    <property type="match status" value="1"/>
</dbReference>
<dbReference type="Proteomes" id="UP001521184">
    <property type="component" value="Unassembled WGS sequence"/>
</dbReference>
<comment type="caution">
    <text evidence="8">The sequence shown here is derived from an EMBL/GenBank/DDBJ whole genome shotgun (WGS) entry which is preliminary data.</text>
</comment>